<dbReference type="PANTHER" id="PTHR42877:SF4">
    <property type="entry name" value="FAD_NAD(P)-BINDING DOMAIN-CONTAINING PROTEIN-RELATED"/>
    <property type="match status" value="1"/>
</dbReference>
<dbReference type="RefSeq" id="WP_197007078.1">
    <property type="nucleotide sequence ID" value="NZ_BONS01000005.1"/>
</dbReference>
<evidence type="ECO:0000313" key="2">
    <source>
        <dbReference type="Proteomes" id="UP000622552"/>
    </source>
</evidence>
<dbReference type="Pfam" id="PF13738">
    <property type="entry name" value="Pyr_redox_3"/>
    <property type="match status" value="1"/>
</dbReference>
<organism evidence="1 2">
    <name type="scientific">Longispora fulva</name>
    <dbReference type="NCBI Taxonomy" id="619741"/>
    <lineage>
        <taxon>Bacteria</taxon>
        <taxon>Bacillati</taxon>
        <taxon>Actinomycetota</taxon>
        <taxon>Actinomycetes</taxon>
        <taxon>Micromonosporales</taxon>
        <taxon>Micromonosporaceae</taxon>
        <taxon>Longispora</taxon>
    </lineage>
</organism>
<dbReference type="InterPro" id="IPR036188">
    <property type="entry name" value="FAD/NAD-bd_sf"/>
</dbReference>
<proteinExistence type="predicted"/>
<dbReference type="Gene3D" id="3.50.50.60">
    <property type="entry name" value="FAD/NAD(P)-binding domain"/>
    <property type="match status" value="2"/>
</dbReference>
<sequence>MYDVIIVGTGFSGLGMAIALKKAGRDNFVILEKATDLGGTWRDNTYPGCACDVQSHMYSFSFEQNPAWTRAFPRQEEIWDYLRATSDKYGVTRHIRYGAEVTGATFADDHWTVTLADGKTVKARAVVLGIGALHLPSYPKIKGLETFDGRAFHSAEWDHGVDLKGKRVAVIGTGASAVQFVPRLAATAAKVDVYQRTPPWIIPKADRRIGRWEQALYRALPAVQKLYRGTIFWRLESRALGFVHPRLMGVAAMVARAHLRRQVPSADLRARLTPDYTIGCKRILISNDYYPALNRPHVDLITDGISHVTPTGIVTEDGEHREVDVIVYGTGFHVTDALNGQRITGRDGLDLVDAWRDGIETYLGIAIHGFPNAFVLLGPNTGLGHNSVVFMIEQQVRYVMQALALLDNAATVEVRLPAQRAFNDEIQTKLRSAVWSSGGCRSWYLDEHGVNRSIWPGFAWSYRTATRRLNRAHYEVKP</sequence>
<dbReference type="AlphaFoldDB" id="A0A8J7GNY3"/>
<gene>
    <name evidence="1" type="ORF">IW245_006737</name>
</gene>
<dbReference type="PRINTS" id="PR00469">
    <property type="entry name" value="PNDRDTASEII"/>
</dbReference>
<dbReference type="Proteomes" id="UP000622552">
    <property type="component" value="Unassembled WGS sequence"/>
</dbReference>
<evidence type="ECO:0000313" key="1">
    <source>
        <dbReference type="EMBL" id="MBG6140543.1"/>
    </source>
</evidence>
<dbReference type="SUPFAM" id="SSF51905">
    <property type="entry name" value="FAD/NAD(P)-binding domain"/>
    <property type="match status" value="2"/>
</dbReference>
<dbReference type="PANTHER" id="PTHR42877">
    <property type="entry name" value="L-ORNITHINE N(5)-MONOOXYGENASE-RELATED"/>
    <property type="match status" value="1"/>
</dbReference>
<reference evidence="1" key="1">
    <citation type="submission" date="2020-11" db="EMBL/GenBank/DDBJ databases">
        <title>Sequencing the genomes of 1000 actinobacteria strains.</title>
        <authorList>
            <person name="Klenk H.-P."/>
        </authorList>
    </citation>
    <scope>NUCLEOTIDE SEQUENCE</scope>
    <source>
        <strain evidence="1">DSM 45356</strain>
    </source>
</reference>
<keyword evidence="2" id="KW-1185">Reference proteome</keyword>
<dbReference type="InterPro" id="IPR051209">
    <property type="entry name" value="FAD-bind_Monooxygenase_sf"/>
</dbReference>
<protein>
    <submittedName>
        <fullName evidence="1">Cation diffusion facilitator CzcD-associated flavoprotein CzcO</fullName>
    </submittedName>
</protein>
<dbReference type="EMBL" id="JADOUF010000001">
    <property type="protein sequence ID" value="MBG6140543.1"/>
    <property type="molecule type" value="Genomic_DNA"/>
</dbReference>
<accession>A0A8J7GNY3</accession>
<comment type="caution">
    <text evidence="1">The sequence shown here is derived from an EMBL/GenBank/DDBJ whole genome shotgun (WGS) entry which is preliminary data.</text>
</comment>
<name>A0A8J7GNY3_9ACTN</name>